<proteinExistence type="predicted"/>
<accession>A0AAD5LIA6</accession>
<protein>
    <recommendedName>
        <fullName evidence="1">Tc1-like transposase DDE domain-containing protein</fullName>
    </recommendedName>
</protein>
<evidence type="ECO:0000313" key="2">
    <source>
        <dbReference type="EMBL" id="KAJ0399057.1"/>
    </source>
</evidence>
<dbReference type="Gene3D" id="3.30.420.10">
    <property type="entry name" value="Ribonuclease H-like superfamily/Ribonuclease H"/>
    <property type="match status" value="1"/>
</dbReference>
<evidence type="ECO:0000259" key="1">
    <source>
        <dbReference type="Pfam" id="PF13358"/>
    </source>
</evidence>
<feature type="domain" description="Tc1-like transposase DDE" evidence="1">
    <location>
        <begin position="43"/>
        <end position="178"/>
    </location>
</feature>
<dbReference type="PANTHER" id="PTHR33939:SF1">
    <property type="entry name" value="DUF4371 DOMAIN-CONTAINING PROTEIN"/>
    <property type="match status" value="1"/>
</dbReference>
<keyword evidence="3" id="KW-1185">Reference proteome</keyword>
<dbReference type="InterPro" id="IPR036397">
    <property type="entry name" value="RNaseH_sf"/>
</dbReference>
<dbReference type="Proteomes" id="UP001209570">
    <property type="component" value="Unassembled WGS sequence"/>
</dbReference>
<dbReference type="Pfam" id="PF13358">
    <property type="entry name" value="DDE_3"/>
    <property type="match status" value="1"/>
</dbReference>
<dbReference type="GO" id="GO:0003676">
    <property type="term" value="F:nucleic acid binding"/>
    <property type="evidence" value="ECO:0007669"/>
    <property type="project" value="InterPro"/>
</dbReference>
<evidence type="ECO:0000313" key="3">
    <source>
        <dbReference type="Proteomes" id="UP001209570"/>
    </source>
</evidence>
<dbReference type="PANTHER" id="PTHR33939">
    <property type="entry name" value="PROTEIN CBG22215"/>
    <property type="match status" value="1"/>
</dbReference>
<gene>
    <name evidence="2" type="ORF">P43SY_008677</name>
</gene>
<comment type="caution">
    <text evidence="2">The sequence shown here is derived from an EMBL/GenBank/DDBJ whole genome shotgun (WGS) entry which is preliminary data.</text>
</comment>
<reference evidence="2" key="1">
    <citation type="submission" date="2021-12" db="EMBL/GenBank/DDBJ databases">
        <title>Prjna785345.</title>
        <authorList>
            <person name="Rujirawat T."/>
            <person name="Krajaejun T."/>
        </authorList>
    </citation>
    <scope>NUCLEOTIDE SEQUENCE</scope>
    <source>
        <strain evidence="2">Pi057C3</strain>
    </source>
</reference>
<sequence>MKRHLPAGKGRRFCIIGAGAITTVGGRIKGEWVRDSVKVWASDKAASADTDYHGNFNTELFEQWFEKLCTTLASDYGDCNIMMDGAKYHKRDIDPTPAKQKKKEIQVAWLVAHGVPASMKMKKKELTVLLDEHRTKPIYKAVVIAKKYHHHVLFSPPYHPELQPIELIWAAIKNPIARNPATGMNDLEKKIHGGVKAISSKDWMRAYRHVQNVEEEYMEADDFGLLSTL</sequence>
<organism evidence="2 3">
    <name type="scientific">Pythium insidiosum</name>
    <name type="common">Pythiosis disease agent</name>
    <dbReference type="NCBI Taxonomy" id="114742"/>
    <lineage>
        <taxon>Eukaryota</taxon>
        <taxon>Sar</taxon>
        <taxon>Stramenopiles</taxon>
        <taxon>Oomycota</taxon>
        <taxon>Peronosporomycetes</taxon>
        <taxon>Pythiales</taxon>
        <taxon>Pythiaceae</taxon>
        <taxon>Pythium</taxon>
    </lineage>
</organism>
<dbReference type="AlphaFoldDB" id="A0AAD5LIA6"/>
<dbReference type="InterPro" id="IPR038717">
    <property type="entry name" value="Tc1-like_DDE_dom"/>
</dbReference>
<dbReference type="EMBL" id="JAKCXM010000195">
    <property type="protein sequence ID" value="KAJ0399057.1"/>
    <property type="molecule type" value="Genomic_DNA"/>
</dbReference>
<name>A0AAD5LIA6_PYTIN</name>